<dbReference type="Proteomes" id="UP000095280">
    <property type="component" value="Unplaced"/>
</dbReference>
<feature type="region of interest" description="Disordered" evidence="1">
    <location>
        <begin position="1"/>
        <end position="41"/>
    </location>
</feature>
<feature type="region of interest" description="Disordered" evidence="1">
    <location>
        <begin position="224"/>
        <end position="284"/>
    </location>
</feature>
<evidence type="ECO:0000313" key="3">
    <source>
        <dbReference type="WBParaSite" id="maker-unitig_35069-snap-gene-0.1-mRNA-1"/>
    </source>
</evidence>
<accession>A0A1I8FIA4</accession>
<feature type="compositionally biased region" description="Basic and acidic residues" evidence="1">
    <location>
        <begin position="7"/>
        <end position="21"/>
    </location>
</feature>
<dbReference type="WBParaSite" id="maker-unitig_35069-snap-gene-0.1-mRNA-1">
    <property type="protein sequence ID" value="maker-unitig_35069-snap-gene-0.1-mRNA-1"/>
    <property type="gene ID" value="maker-unitig_35069-snap-gene-0.1"/>
</dbReference>
<evidence type="ECO:0000256" key="1">
    <source>
        <dbReference type="SAM" id="MobiDB-lite"/>
    </source>
</evidence>
<feature type="compositionally biased region" description="Polar residues" evidence="1">
    <location>
        <begin position="234"/>
        <end position="243"/>
    </location>
</feature>
<sequence>MLANQRRVSDRMRQKLQRTADESAASGQLGGQHEPRQTASAPAQLLRANRASWRLLALRRWSSRPLAAPTEGELPHWDYISAALQTEKRRNNLERFSSSIAREWKNNWAIKDSALLRTRRGYNENFIDLWTHSLSVQSRPFGLLKDLLRPVFTADWPRQPRRPAGHHRLLRQRHSTGRQRTKGPRSPCSMLTPVIELYEAGITELFVQPLAGLQKRIPRALLRSPADAKGRSVRAQTKPANTSNKKREPHQSRFSGESAGSGAVRTAAKQQRQHAWRPFVSESD</sequence>
<keyword evidence="2" id="KW-1185">Reference proteome</keyword>
<dbReference type="AlphaFoldDB" id="A0A1I8FIA4"/>
<organism evidence="2 3">
    <name type="scientific">Macrostomum lignano</name>
    <dbReference type="NCBI Taxonomy" id="282301"/>
    <lineage>
        <taxon>Eukaryota</taxon>
        <taxon>Metazoa</taxon>
        <taxon>Spiralia</taxon>
        <taxon>Lophotrochozoa</taxon>
        <taxon>Platyhelminthes</taxon>
        <taxon>Rhabditophora</taxon>
        <taxon>Macrostomorpha</taxon>
        <taxon>Macrostomida</taxon>
        <taxon>Macrostomidae</taxon>
        <taxon>Macrostomum</taxon>
    </lineage>
</organism>
<feature type="region of interest" description="Disordered" evidence="1">
    <location>
        <begin position="158"/>
        <end position="188"/>
    </location>
</feature>
<reference evidence="3" key="1">
    <citation type="submission" date="2016-11" db="UniProtKB">
        <authorList>
            <consortium name="WormBaseParasite"/>
        </authorList>
    </citation>
    <scope>IDENTIFICATION</scope>
</reference>
<protein>
    <submittedName>
        <fullName evidence="3">Uncharacterized protein</fullName>
    </submittedName>
</protein>
<feature type="compositionally biased region" description="Basic residues" evidence="1">
    <location>
        <begin position="159"/>
        <end position="183"/>
    </location>
</feature>
<name>A0A1I8FIA4_9PLAT</name>
<evidence type="ECO:0000313" key="2">
    <source>
        <dbReference type="Proteomes" id="UP000095280"/>
    </source>
</evidence>
<proteinExistence type="predicted"/>